<proteinExistence type="predicted"/>
<protein>
    <submittedName>
        <fullName evidence="1">Uncharacterized protein</fullName>
    </submittedName>
</protein>
<accession>A0A3M7Q109</accession>
<keyword evidence="2" id="KW-1185">Reference proteome</keyword>
<dbReference type="EMBL" id="REGN01007924">
    <property type="protein sequence ID" value="RNA04904.1"/>
    <property type="molecule type" value="Genomic_DNA"/>
</dbReference>
<comment type="caution">
    <text evidence="1">The sequence shown here is derived from an EMBL/GenBank/DDBJ whole genome shotgun (WGS) entry which is preliminary data.</text>
</comment>
<evidence type="ECO:0000313" key="2">
    <source>
        <dbReference type="Proteomes" id="UP000276133"/>
    </source>
</evidence>
<dbReference type="AlphaFoldDB" id="A0A3M7Q109"/>
<organism evidence="1 2">
    <name type="scientific">Brachionus plicatilis</name>
    <name type="common">Marine rotifer</name>
    <name type="synonym">Brachionus muelleri</name>
    <dbReference type="NCBI Taxonomy" id="10195"/>
    <lineage>
        <taxon>Eukaryota</taxon>
        <taxon>Metazoa</taxon>
        <taxon>Spiralia</taxon>
        <taxon>Gnathifera</taxon>
        <taxon>Rotifera</taxon>
        <taxon>Eurotatoria</taxon>
        <taxon>Monogononta</taxon>
        <taxon>Pseudotrocha</taxon>
        <taxon>Ploima</taxon>
        <taxon>Brachionidae</taxon>
        <taxon>Brachionus</taxon>
    </lineage>
</organism>
<name>A0A3M7Q109_BRAPC</name>
<gene>
    <name evidence="1" type="ORF">BpHYR1_022845</name>
</gene>
<sequence>MLLHVPFTELISNFLQKIQSSHKTKLSFIIYNADLILGFLIIYQSLKLPISAWQSCSSSRYFSSLSTKNYTDILSMKIMIGILQLSFKKLDKNGKLNNYLTCHVKQKNSLGKIKLFQFE</sequence>
<evidence type="ECO:0000313" key="1">
    <source>
        <dbReference type="EMBL" id="RNA04904.1"/>
    </source>
</evidence>
<reference evidence="1 2" key="1">
    <citation type="journal article" date="2018" name="Sci. Rep.">
        <title>Genomic signatures of local adaptation to the degree of environmental predictability in rotifers.</title>
        <authorList>
            <person name="Franch-Gras L."/>
            <person name="Hahn C."/>
            <person name="Garcia-Roger E.M."/>
            <person name="Carmona M.J."/>
            <person name="Serra M."/>
            <person name="Gomez A."/>
        </authorList>
    </citation>
    <scope>NUCLEOTIDE SEQUENCE [LARGE SCALE GENOMIC DNA]</scope>
    <source>
        <strain evidence="1">HYR1</strain>
    </source>
</reference>
<dbReference type="Proteomes" id="UP000276133">
    <property type="component" value="Unassembled WGS sequence"/>
</dbReference>